<sequence length="150" mass="17554">LYCRVFGPHDRRLYSKVFEHGEEEILTNANPQLFARRLKTKLNADYNVSSEISSEKCSDILPFSSSKKEYDKYKYFPSYTLAKKLGEVESLEDFVSHPKNCNMIKSNKNLVNVPLGCKYFNNSRFPNERSMHNWIKAVDLGLQEKWIISF</sequence>
<reference evidence="2" key="1">
    <citation type="submission" date="2022-11" db="UniProtKB">
        <authorList>
            <consortium name="WormBaseParasite"/>
        </authorList>
    </citation>
    <scope>IDENTIFICATION</scope>
</reference>
<protein>
    <submittedName>
        <fullName evidence="2">Uncharacterized protein</fullName>
    </submittedName>
</protein>
<dbReference type="AlphaFoldDB" id="A0A915JYU5"/>
<dbReference type="Proteomes" id="UP000887565">
    <property type="component" value="Unplaced"/>
</dbReference>
<accession>A0A915JYU5</accession>
<proteinExistence type="predicted"/>
<organism evidence="1 2">
    <name type="scientific">Romanomermis culicivorax</name>
    <name type="common">Nematode worm</name>
    <dbReference type="NCBI Taxonomy" id="13658"/>
    <lineage>
        <taxon>Eukaryota</taxon>
        <taxon>Metazoa</taxon>
        <taxon>Ecdysozoa</taxon>
        <taxon>Nematoda</taxon>
        <taxon>Enoplea</taxon>
        <taxon>Dorylaimia</taxon>
        <taxon>Mermithida</taxon>
        <taxon>Mermithoidea</taxon>
        <taxon>Mermithidae</taxon>
        <taxon>Romanomermis</taxon>
    </lineage>
</organism>
<name>A0A915JYU5_ROMCU</name>
<evidence type="ECO:0000313" key="1">
    <source>
        <dbReference type="Proteomes" id="UP000887565"/>
    </source>
</evidence>
<dbReference type="WBParaSite" id="nRc.2.0.1.t31244-RA">
    <property type="protein sequence ID" value="nRc.2.0.1.t31244-RA"/>
    <property type="gene ID" value="nRc.2.0.1.g31244"/>
</dbReference>
<evidence type="ECO:0000313" key="2">
    <source>
        <dbReference type="WBParaSite" id="nRc.2.0.1.t31244-RA"/>
    </source>
</evidence>
<keyword evidence="1" id="KW-1185">Reference proteome</keyword>